<evidence type="ECO:0000313" key="5">
    <source>
        <dbReference type="Proteomes" id="UP000235220"/>
    </source>
</evidence>
<evidence type="ECO:0000256" key="1">
    <source>
        <dbReference type="ARBA" id="ARBA00022723"/>
    </source>
</evidence>
<dbReference type="AlphaFoldDB" id="A0A6P9EPR0"/>
<dbReference type="Proteomes" id="UP000235220">
    <property type="component" value="Chromosome 10"/>
</dbReference>
<evidence type="ECO:0000256" key="2">
    <source>
        <dbReference type="ARBA" id="ARBA00022771"/>
    </source>
</evidence>
<dbReference type="Pfam" id="PF12906">
    <property type="entry name" value="RINGv"/>
    <property type="match status" value="1"/>
</dbReference>
<sequence length="90" mass="10945">MFCFCLIFKKKNFVFHFQFAHRDCIQRWCNEKGNTTCEIWFKFILRKHANSKKRARGDESRIRDNERFTVILLVRHFFDLLNGGTEDLPN</sequence>
<dbReference type="RefSeq" id="XP_035550675.1">
    <property type="nucleotide sequence ID" value="XM_035694782.1"/>
</dbReference>
<keyword evidence="3" id="KW-0862">Zinc</keyword>
<gene>
    <name evidence="6" type="primary">LOC108986217</name>
</gene>
<dbReference type="OrthoDB" id="1743578at2759"/>
<dbReference type="GO" id="GO:0008270">
    <property type="term" value="F:zinc ion binding"/>
    <property type="evidence" value="ECO:0007669"/>
    <property type="project" value="UniProtKB-KW"/>
</dbReference>
<dbReference type="InterPro" id="IPR013083">
    <property type="entry name" value="Znf_RING/FYVE/PHD"/>
</dbReference>
<dbReference type="InterPro" id="IPR011016">
    <property type="entry name" value="Znf_RING-CH"/>
</dbReference>
<dbReference type="GeneID" id="108986217"/>
<keyword evidence="1" id="KW-0479">Metal-binding</keyword>
<evidence type="ECO:0000256" key="3">
    <source>
        <dbReference type="ARBA" id="ARBA00022833"/>
    </source>
</evidence>
<protein>
    <submittedName>
        <fullName evidence="6">Uncharacterized protein LOC108986217</fullName>
    </submittedName>
</protein>
<proteinExistence type="predicted"/>
<keyword evidence="5" id="KW-1185">Reference proteome</keyword>
<dbReference type="InParanoid" id="A0A6P9EPR0"/>
<evidence type="ECO:0000259" key="4">
    <source>
        <dbReference type="Pfam" id="PF12906"/>
    </source>
</evidence>
<organism evidence="5 6">
    <name type="scientific">Juglans regia</name>
    <name type="common">English walnut</name>
    <dbReference type="NCBI Taxonomy" id="51240"/>
    <lineage>
        <taxon>Eukaryota</taxon>
        <taxon>Viridiplantae</taxon>
        <taxon>Streptophyta</taxon>
        <taxon>Embryophyta</taxon>
        <taxon>Tracheophyta</taxon>
        <taxon>Spermatophyta</taxon>
        <taxon>Magnoliopsida</taxon>
        <taxon>eudicotyledons</taxon>
        <taxon>Gunneridae</taxon>
        <taxon>Pentapetalae</taxon>
        <taxon>rosids</taxon>
        <taxon>fabids</taxon>
        <taxon>Fagales</taxon>
        <taxon>Juglandaceae</taxon>
        <taxon>Juglans</taxon>
    </lineage>
</organism>
<accession>A0A6P9EPR0</accession>
<name>A0A6P9EPR0_JUGRE</name>
<dbReference type="Gene3D" id="3.30.40.10">
    <property type="entry name" value="Zinc/RING finger domain, C3HC4 (zinc finger)"/>
    <property type="match status" value="1"/>
</dbReference>
<keyword evidence="2" id="KW-0863">Zinc-finger</keyword>
<dbReference type="KEGG" id="jre:108986217"/>
<feature type="domain" description="RING-CH-type" evidence="4">
    <location>
        <begin position="18"/>
        <end position="39"/>
    </location>
</feature>
<evidence type="ECO:0000313" key="6">
    <source>
        <dbReference type="RefSeq" id="XP_035550675.1"/>
    </source>
</evidence>
<reference evidence="6" key="1">
    <citation type="submission" date="2025-08" db="UniProtKB">
        <authorList>
            <consortium name="RefSeq"/>
        </authorList>
    </citation>
    <scope>IDENTIFICATION</scope>
    <source>
        <tissue evidence="6">Leaves</tissue>
    </source>
</reference>